<protein>
    <recommendedName>
        <fullName evidence="3">Ig-like domain-containing protein</fullName>
    </recommendedName>
</protein>
<gene>
    <name evidence="1" type="ORF">ATI02_5764</name>
</gene>
<comment type="caution">
    <text evidence="1">The sequence shown here is derived from an EMBL/GenBank/DDBJ whole genome shotgun (WGS) entry which is preliminary data.</text>
</comment>
<dbReference type="Proteomes" id="UP000232455">
    <property type="component" value="Unassembled WGS sequence"/>
</dbReference>
<proteinExistence type="predicted"/>
<dbReference type="InterPro" id="IPR013783">
    <property type="entry name" value="Ig-like_fold"/>
</dbReference>
<name>A0ABX4Q7G6_9PSED</name>
<evidence type="ECO:0000313" key="2">
    <source>
        <dbReference type="Proteomes" id="UP000232455"/>
    </source>
</evidence>
<evidence type="ECO:0000313" key="1">
    <source>
        <dbReference type="EMBL" id="PKA72685.1"/>
    </source>
</evidence>
<sequence length="824" mass="89535">MDIQSAVLNQLFVLFPVIIQGWITPVRPAGIAHGGIPQVLYDGQSQGLGCLIDPWTELQLQSWTMAVDDRVDLYINDDPTPVAGVTIKPGEEALRQRLYIPHGYLRQGVNRLHYKVFRVGGNTSEDSRDLLVLYHLRTPDNLDLVIPPDVIKEGVSAERAAQGVEFRFFYNNRRPYDRIRLLIGDTQVDFDVPDGNAPITYKLFTDTFLAAGNNPSAVIEYIVTDQLGNPSKSPEKRLDIHLDRLKLEKPSIKEATNDVLDPLAARNTLTAVIQAFTDMVGTDVKVTWTGTPGEGSHSTAWIPVTTQGTLDISLLNTVVAFNLGQKVTVSYKVKRGVTENDSDEFFMTVLPIRDGDTNLPTPAIDGAVGNELNVTTLADTARTRIRKWPFIALRQKLWLRYTGTKADGNIFTHQTYNGDPIPADGLNGMQPRTPVAELAKLMHGSKLELEFKVSIGGSANENEAVTFPVRTYTVKAVADVTPTITSVKGSASGVEIPNGGFTVETAVTLSGGAAKGQKVEVFDGATSKGPATANATTGIWALLVSGLTVAAHSFKAKALYGTGGESAVRTLTVTEETVPTLTSVRGSPSGSEIPQNGTTFETAVTLSGAAAKGQKVEIFDGTGSKGIADVNGSGVWTRPVTGLAVTSHSFTAKALYGTGAESKPPRALTVTNMYMEDWEKVGSKNLPFNSPVIFPSMLTVTVQKISGPRDCWIGYPNFQDPRFGELTLWTGTGNTVRVEVPHAAKKISFITQVVPLRQEANDLVSYFDENNNRLATMNFNKNTGDIIYEIVFESPTPCKYFVISIGERNVMYLGRPIDQIKFIF</sequence>
<reference evidence="1 2" key="1">
    <citation type="submission" date="2017-11" db="EMBL/GenBank/DDBJ databases">
        <title>Genome sequencing of a diverse group of Pseudomonas species.</title>
        <authorList>
            <person name="Loper J."/>
        </authorList>
    </citation>
    <scope>NUCLEOTIDE SEQUENCE [LARGE SCALE GENOMIC DNA]</scope>
    <source>
        <strain evidence="1 2">LMG 25716</strain>
    </source>
</reference>
<organism evidence="1 2">
    <name type="scientific">Pseudomonas baetica</name>
    <dbReference type="NCBI Taxonomy" id="674054"/>
    <lineage>
        <taxon>Bacteria</taxon>
        <taxon>Pseudomonadati</taxon>
        <taxon>Pseudomonadota</taxon>
        <taxon>Gammaproteobacteria</taxon>
        <taxon>Pseudomonadales</taxon>
        <taxon>Pseudomonadaceae</taxon>
        <taxon>Pseudomonas</taxon>
    </lineage>
</organism>
<accession>A0ABX4Q7G6</accession>
<keyword evidence="2" id="KW-1185">Reference proteome</keyword>
<dbReference type="EMBL" id="PHHE01000001">
    <property type="protein sequence ID" value="PKA72685.1"/>
    <property type="molecule type" value="Genomic_DNA"/>
</dbReference>
<dbReference type="RefSeq" id="WP_192886592.1">
    <property type="nucleotide sequence ID" value="NZ_PHHE01000001.1"/>
</dbReference>
<dbReference type="Gene3D" id="2.60.40.10">
    <property type="entry name" value="Immunoglobulins"/>
    <property type="match status" value="1"/>
</dbReference>
<evidence type="ECO:0008006" key="3">
    <source>
        <dbReference type="Google" id="ProtNLM"/>
    </source>
</evidence>